<dbReference type="EMBL" id="JABFAA010303509">
    <property type="protein sequence ID" value="MBA0701588.1"/>
    <property type="molecule type" value="Genomic_DNA"/>
</dbReference>
<reference evidence="2 3" key="1">
    <citation type="journal article" date="2019" name="Genome Biol. Evol.">
        <title>Insights into the evolution of the New World diploid cottons (Gossypium, subgenus Houzingenia) based on genome sequencing.</title>
        <authorList>
            <person name="Grover C.E."/>
            <person name="Arick M.A. 2nd"/>
            <person name="Thrash A."/>
            <person name="Conover J.L."/>
            <person name="Sanders W.S."/>
            <person name="Peterson D.G."/>
            <person name="Frelichowski J.E."/>
            <person name="Scheffler J.A."/>
            <person name="Scheffler B.E."/>
            <person name="Wendel J.F."/>
        </authorList>
    </citation>
    <scope>NUCLEOTIDE SEQUENCE [LARGE SCALE GENOMIC DNA]</scope>
    <source>
        <strain evidence="2">185</strain>
        <tissue evidence="2">Leaf</tissue>
    </source>
</reference>
<keyword evidence="1" id="KW-0175">Coiled coil</keyword>
<evidence type="ECO:0000313" key="3">
    <source>
        <dbReference type="Proteomes" id="UP000593577"/>
    </source>
</evidence>
<feature type="coiled-coil region" evidence="1">
    <location>
        <begin position="11"/>
        <end position="56"/>
    </location>
</feature>
<organism evidence="2 3">
    <name type="scientific">Gossypium aridum</name>
    <name type="common">American cotton</name>
    <name type="synonym">Erioxylum aridum</name>
    <dbReference type="NCBI Taxonomy" id="34290"/>
    <lineage>
        <taxon>Eukaryota</taxon>
        <taxon>Viridiplantae</taxon>
        <taxon>Streptophyta</taxon>
        <taxon>Embryophyta</taxon>
        <taxon>Tracheophyta</taxon>
        <taxon>Spermatophyta</taxon>
        <taxon>Magnoliopsida</taxon>
        <taxon>eudicotyledons</taxon>
        <taxon>Gunneridae</taxon>
        <taxon>Pentapetalae</taxon>
        <taxon>rosids</taxon>
        <taxon>malvids</taxon>
        <taxon>Malvales</taxon>
        <taxon>Malvaceae</taxon>
        <taxon>Malvoideae</taxon>
        <taxon>Gossypium</taxon>
    </lineage>
</organism>
<proteinExistence type="predicted"/>
<sequence>HRLNLNRTAETAALRDQILQLKRQNLHLQKQLQAERERNNELIKCLEESRREARNKKEMTSYAGAVAGQPITREDKMIDISAIINGLSQFDERPSEGWD</sequence>
<dbReference type="Proteomes" id="UP000593577">
    <property type="component" value="Unassembled WGS sequence"/>
</dbReference>
<name>A0A7J8YPQ7_GOSAI</name>
<keyword evidence="3" id="KW-1185">Reference proteome</keyword>
<dbReference type="AlphaFoldDB" id="A0A7J8YPQ7"/>
<evidence type="ECO:0000256" key="1">
    <source>
        <dbReference type="SAM" id="Coils"/>
    </source>
</evidence>
<accession>A0A7J8YPQ7</accession>
<feature type="non-terminal residue" evidence="2">
    <location>
        <position position="1"/>
    </location>
</feature>
<evidence type="ECO:0000313" key="2">
    <source>
        <dbReference type="EMBL" id="MBA0701588.1"/>
    </source>
</evidence>
<comment type="caution">
    <text evidence="2">The sequence shown here is derived from an EMBL/GenBank/DDBJ whole genome shotgun (WGS) entry which is preliminary data.</text>
</comment>
<protein>
    <submittedName>
        <fullName evidence="2">Uncharacterized protein</fullName>
    </submittedName>
</protein>
<gene>
    <name evidence="2" type="ORF">Goari_026958</name>
</gene>